<comment type="similarity">
    <text evidence="6">Belongs to the short-chain dehydrogenases/reductases (SDR) family. ERG27 subfamily.</text>
</comment>
<dbReference type="GO" id="GO:0005811">
    <property type="term" value="C:lipid droplet"/>
    <property type="evidence" value="ECO:0007669"/>
    <property type="project" value="TreeGrafter"/>
</dbReference>
<keyword evidence="3" id="KW-0752">Steroid biosynthesis</keyword>
<dbReference type="PANTHER" id="PTHR43647">
    <property type="entry name" value="DEHYDROGENASE"/>
    <property type="match status" value="1"/>
</dbReference>
<gene>
    <name evidence="7" type="ORF">SCLCIDRAFT_1209810</name>
</gene>
<organism evidence="7 8">
    <name type="scientific">Scleroderma citrinum Foug A</name>
    <dbReference type="NCBI Taxonomy" id="1036808"/>
    <lineage>
        <taxon>Eukaryota</taxon>
        <taxon>Fungi</taxon>
        <taxon>Dikarya</taxon>
        <taxon>Basidiomycota</taxon>
        <taxon>Agaricomycotina</taxon>
        <taxon>Agaricomycetes</taxon>
        <taxon>Agaricomycetidae</taxon>
        <taxon>Boletales</taxon>
        <taxon>Sclerodermatineae</taxon>
        <taxon>Sclerodermataceae</taxon>
        <taxon>Scleroderma</taxon>
    </lineage>
</organism>
<evidence type="ECO:0000256" key="4">
    <source>
        <dbReference type="ARBA" id="ARBA00023002"/>
    </source>
</evidence>
<dbReference type="OrthoDB" id="9989144at2759"/>
<reference evidence="7 8" key="1">
    <citation type="submission" date="2014-04" db="EMBL/GenBank/DDBJ databases">
        <authorList>
            <consortium name="DOE Joint Genome Institute"/>
            <person name="Kuo A."/>
            <person name="Kohler A."/>
            <person name="Nagy L.G."/>
            <person name="Floudas D."/>
            <person name="Copeland A."/>
            <person name="Barry K.W."/>
            <person name="Cichocki N."/>
            <person name="Veneault-Fourrey C."/>
            <person name="LaButti K."/>
            <person name="Lindquist E.A."/>
            <person name="Lipzen A."/>
            <person name="Lundell T."/>
            <person name="Morin E."/>
            <person name="Murat C."/>
            <person name="Sun H."/>
            <person name="Tunlid A."/>
            <person name="Henrissat B."/>
            <person name="Grigoriev I.V."/>
            <person name="Hibbett D.S."/>
            <person name="Martin F."/>
            <person name="Nordberg H.P."/>
            <person name="Cantor M.N."/>
            <person name="Hua S.X."/>
        </authorList>
    </citation>
    <scope>NUCLEOTIDE SEQUENCE [LARGE SCALE GENOMIC DNA]</scope>
    <source>
        <strain evidence="7 8">Foug A</strain>
    </source>
</reference>
<keyword evidence="1" id="KW-0444">Lipid biosynthesis</keyword>
<evidence type="ECO:0000256" key="6">
    <source>
        <dbReference type="ARBA" id="ARBA00023593"/>
    </source>
</evidence>
<keyword evidence="4" id="KW-0560">Oxidoreductase</keyword>
<dbReference type="Gene3D" id="3.40.50.720">
    <property type="entry name" value="NAD(P)-binding Rossmann-like Domain"/>
    <property type="match status" value="1"/>
</dbReference>
<dbReference type="GO" id="GO:0000253">
    <property type="term" value="F:3-beta-hydroxysteroid 3-dehydrogenase (NADP+) activity"/>
    <property type="evidence" value="ECO:0007669"/>
    <property type="project" value="TreeGrafter"/>
</dbReference>
<evidence type="ECO:0000256" key="3">
    <source>
        <dbReference type="ARBA" id="ARBA00022955"/>
    </source>
</evidence>
<protein>
    <recommendedName>
        <fullName evidence="9">3-keto sterol reductase</fullName>
    </recommendedName>
</protein>
<evidence type="ECO:0000313" key="7">
    <source>
        <dbReference type="EMBL" id="KIM67704.1"/>
    </source>
</evidence>
<dbReference type="STRING" id="1036808.A0A0C3EHG5"/>
<dbReference type="SUPFAM" id="SSF51735">
    <property type="entry name" value="NAD(P)-binding Rossmann-fold domains"/>
    <property type="match status" value="1"/>
</dbReference>
<feature type="non-terminal residue" evidence="7">
    <location>
        <position position="1"/>
    </location>
</feature>
<dbReference type="GO" id="GO:0005789">
    <property type="term" value="C:endoplasmic reticulum membrane"/>
    <property type="evidence" value="ECO:0007669"/>
    <property type="project" value="TreeGrafter"/>
</dbReference>
<dbReference type="EMBL" id="KN822011">
    <property type="protein sequence ID" value="KIM67704.1"/>
    <property type="molecule type" value="Genomic_DNA"/>
</dbReference>
<dbReference type="AlphaFoldDB" id="A0A0C3EHG5"/>
<evidence type="ECO:0000256" key="5">
    <source>
        <dbReference type="ARBA" id="ARBA00023098"/>
    </source>
</evidence>
<dbReference type="InParanoid" id="A0A0C3EHG5"/>
<keyword evidence="5" id="KW-0443">Lipid metabolism</keyword>
<reference evidence="8" key="2">
    <citation type="submission" date="2015-01" db="EMBL/GenBank/DDBJ databases">
        <title>Evolutionary Origins and Diversification of the Mycorrhizal Mutualists.</title>
        <authorList>
            <consortium name="DOE Joint Genome Institute"/>
            <consortium name="Mycorrhizal Genomics Consortium"/>
            <person name="Kohler A."/>
            <person name="Kuo A."/>
            <person name="Nagy L.G."/>
            <person name="Floudas D."/>
            <person name="Copeland A."/>
            <person name="Barry K.W."/>
            <person name="Cichocki N."/>
            <person name="Veneault-Fourrey C."/>
            <person name="LaButti K."/>
            <person name="Lindquist E.A."/>
            <person name="Lipzen A."/>
            <person name="Lundell T."/>
            <person name="Morin E."/>
            <person name="Murat C."/>
            <person name="Riley R."/>
            <person name="Ohm R."/>
            <person name="Sun H."/>
            <person name="Tunlid A."/>
            <person name="Henrissat B."/>
            <person name="Grigoriev I.V."/>
            <person name="Hibbett D.S."/>
            <person name="Martin F."/>
        </authorList>
    </citation>
    <scope>NUCLEOTIDE SEQUENCE [LARGE SCALE GENOMIC DNA]</scope>
    <source>
        <strain evidence="8">Foug A</strain>
    </source>
</reference>
<evidence type="ECO:0000313" key="8">
    <source>
        <dbReference type="Proteomes" id="UP000053989"/>
    </source>
</evidence>
<dbReference type="GO" id="GO:0006694">
    <property type="term" value="P:steroid biosynthetic process"/>
    <property type="evidence" value="ECO:0007669"/>
    <property type="project" value="UniProtKB-KW"/>
</dbReference>
<evidence type="ECO:0000256" key="2">
    <source>
        <dbReference type="ARBA" id="ARBA00022857"/>
    </source>
</evidence>
<evidence type="ECO:0008006" key="9">
    <source>
        <dbReference type="Google" id="ProtNLM"/>
    </source>
</evidence>
<evidence type="ECO:0000256" key="1">
    <source>
        <dbReference type="ARBA" id="ARBA00022516"/>
    </source>
</evidence>
<sequence length="444" mass="49473">MTCQGADRFSLTSALPVRLCWVLPSRRAVQTEAVLTARLMSSDSIRPIIIVTGANGGLGFGICHRLLFQLSSSQCEDAIPKYAFHNASDILKELPPRCDGLTLILACRSRQRAEAAKQQLYDLLDQHIAQLQRLPHYDGHAEKFRRNLVIAIHTVDLAHVRSIFNFADEVAQTYPYVSHLICNAGVVCFTRIDWPVCFHQLATDFIGAVSAPKFFLQDSGRMSDDGLGWVWQCNVFGHYVLFRCIEPLLAKYSGYTGSRVIWISSHEASSQHYVPKDYQLIKNDHSYQCSKYQLNLMALYLDQEATKDQVSGIRHIPVLPGVAGTNIANALLGCITYYIMYIAFYLARFLGSPYHPICTFKAAISTVHLALVPVAFLPNVKTDGEPLSGTLYISETDRLGNERVGTLDFAKSTAEEAHALELMENCDRILKAFCNAEGRESPSG</sequence>
<dbReference type="InterPro" id="IPR051593">
    <property type="entry name" value="Ergosterol_Biosynth_ERG27"/>
</dbReference>
<keyword evidence="2" id="KW-0521">NADP</keyword>
<dbReference type="FunCoup" id="A0A0C3EHG5">
    <property type="interactions" value="59"/>
</dbReference>
<dbReference type="HOGENOM" id="CLU_029944_1_0_1"/>
<keyword evidence="8" id="KW-1185">Reference proteome</keyword>
<dbReference type="InterPro" id="IPR036291">
    <property type="entry name" value="NAD(P)-bd_dom_sf"/>
</dbReference>
<dbReference type="GO" id="GO:0005741">
    <property type="term" value="C:mitochondrial outer membrane"/>
    <property type="evidence" value="ECO:0007669"/>
    <property type="project" value="TreeGrafter"/>
</dbReference>
<dbReference type="PANTHER" id="PTHR43647:SF1">
    <property type="entry name" value="3-KETO-STEROID REDUCTASE ERG27"/>
    <property type="match status" value="1"/>
</dbReference>
<proteinExistence type="inferred from homology"/>
<name>A0A0C3EHG5_9AGAM</name>
<dbReference type="Proteomes" id="UP000053989">
    <property type="component" value="Unassembled WGS sequence"/>
</dbReference>
<accession>A0A0C3EHG5</accession>